<gene>
    <name evidence="7" type="ORF">Rain11_1261</name>
</gene>
<dbReference type="Pfam" id="PF01784">
    <property type="entry name" value="DUF34_NIF3"/>
    <property type="match status" value="1"/>
</dbReference>
<evidence type="ECO:0000256" key="4">
    <source>
        <dbReference type="ARBA" id="ARBA00022723"/>
    </source>
</evidence>
<comment type="caution">
    <text evidence="7">The sequence shown here is derived from an EMBL/GenBank/DDBJ whole genome shotgun (WGS) entry which is preliminary data.</text>
</comment>
<evidence type="ECO:0000256" key="6">
    <source>
        <dbReference type="PIRSR" id="PIRSR602678-1"/>
    </source>
</evidence>
<dbReference type="InterPro" id="IPR015867">
    <property type="entry name" value="N-reg_PII/ATP_PRibTrfase_C"/>
</dbReference>
<dbReference type="OrthoDB" id="9792792at2"/>
<dbReference type="Gene3D" id="3.40.1390.30">
    <property type="entry name" value="NIF3 (NGG1p interacting factor 3)-like"/>
    <property type="match status" value="1"/>
</dbReference>
<dbReference type="PIRSF" id="PIRSF037489">
    <property type="entry name" value="UCP037489_NIF3_YqfO"/>
    <property type="match status" value="1"/>
</dbReference>
<dbReference type="NCBIfam" id="TIGR00486">
    <property type="entry name" value="YbgI_SA1388"/>
    <property type="match status" value="1"/>
</dbReference>
<dbReference type="EMBL" id="NKXO01000017">
    <property type="protein sequence ID" value="PKQ69698.1"/>
    <property type="molecule type" value="Genomic_DNA"/>
</dbReference>
<dbReference type="GO" id="GO:0005737">
    <property type="term" value="C:cytoplasm"/>
    <property type="evidence" value="ECO:0007669"/>
    <property type="project" value="TreeGrafter"/>
</dbReference>
<keyword evidence="4 5" id="KW-0479">Metal-binding</keyword>
<proteinExistence type="inferred from homology"/>
<dbReference type="PANTHER" id="PTHR13799">
    <property type="entry name" value="NGG1 INTERACTING FACTOR 3"/>
    <property type="match status" value="1"/>
</dbReference>
<dbReference type="InterPro" id="IPR002678">
    <property type="entry name" value="DUF34/NIF3"/>
</dbReference>
<dbReference type="FunFam" id="3.40.1390.30:FF:000001">
    <property type="entry name" value="GTP cyclohydrolase 1 type 2"/>
    <property type="match status" value="1"/>
</dbReference>
<evidence type="ECO:0000256" key="3">
    <source>
        <dbReference type="ARBA" id="ARBA00022112"/>
    </source>
</evidence>
<evidence type="ECO:0000313" key="8">
    <source>
        <dbReference type="Proteomes" id="UP000233387"/>
    </source>
</evidence>
<accession>A0A2N3IHG9</accession>
<evidence type="ECO:0000313" key="7">
    <source>
        <dbReference type="EMBL" id="PKQ69698.1"/>
    </source>
</evidence>
<dbReference type="SUPFAM" id="SSF102705">
    <property type="entry name" value="NIF3 (NGG1p interacting factor 3)-like"/>
    <property type="match status" value="1"/>
</dbReference>
<feature type="binding site" evidence="6">
    <location>
        <position position="103"/>
    </location>
    <ligand>
        <name>a divalent metal cation</name>
        <dbReference type="ChEBI" id="CHEBI:60240"/>
        <label>1</label>
    </ligand>
</feature>
<keyword evidence="8" id="KW-1185">Reference proteome</keyword>
<dbReference type="AlphaFoldDB" id="A0A2N3IHG9"/>
<organism evidence="7 8">
    <name type="scientific">Raineya orbicola</name>
    <dbReference type="NCBI Taxonomy" id="2016530"/>
    <lineage>
        <taxon>Bacteria</taxon>
        <taxon>Pseudomonadati</taxon>
        <taxon>Bacteroidota</taxon>
        <taxon>Cytophagia</taxon>
        <taxon>Cytophagales</taxon>
        <taxon>Raineyaceae</taxon>
        <taxon>Raineya</taxon>
    </lineage>
</organism>
<feature type="binding site" evidence="6">
    <location>
        <position position="65"/>
    </location>
    <ligand>
        <name>a divalent metal cation</name>
        <dbReference type="ChEBI" id="CHEBI:60240"/>
        <label>1</label>
    </ligand>
</feature>
<feature type="binding site" evidence="6">
    <location>
        <position position="331"/>
    </location>
    <ligand>
        <name>a divalent metal cation</name>
        <dbReference type="ChEBI" id="CHEBI:60240"/>
        <label>1</label>
    </ligand>
</feature>
<dbReference type="InterPro" id="IPR036069">
    <property type="entry name" value="DUF34/NIF3_sf"/>
</dbReference>
<dbReference type="Proteomes" id="UP000233387">
    <property type="component" value="Unassembled WGS sequence"/>
</dbReference>
<comment type="similarity">
    <text evidence="1 5">Belongs to the GTP cyclohydrolase I type 2/NIF3 family.</text>
</comment>
<protein>
    <recommendedName>
        <fullName evidence="3 5">GTP cyclohydrolase 1 type 2 homolog</fullName>
    </recommendedName>
</protein>
<comment type="subunit">
    <text evidence="2">Homohexamer.</text>
</comment>
<evidence type="ECO:0000256" key="5">
    <source>
        <dbReference type="PIRNR" id="PIRNR037489"/>
    </source>
</evidence>
<dbReference type="RefSeq" id="WP_101358529.1">
    <property type="nucleotide sequence ID" value="NZ_NKXO01000017.1"/>
</dbReference>
<sequence>MQIREVINLLEGFAPTIYQESYDNAGLIYGNLEANITGILISLDITEAILDEAIRANCNLIVAHHPIVFKPLKTFTGKNYVERVLIKAIRQNIALYAIHTNLDNVQNGVSFHIASILGLKNIKVLAPTTQNLYKLTTFCPPDYAQKVLEALWQAGAGQIGNYQDCSFRLEGMGTYRPNEKANPFAGTQGYLEQAPETRLEVILPAHAKNDIFKALRKAHPYEEIAYYLHLLENENQEIGAGAIGMLENPMTEKDFLGYLKEKMNLKVIKHTALLGKPIQKVALCGGSGFFLLKKAIAQKADVFITADIKYHEFFDADGQILLADIGHYESEVFTKNLITKILQEKNPHIPLKISQISTNPIDYFF</sequence>
<name>A0A2N3IHG9_9BACT</name>
<feature type="binding site" evidence="6">
    <location>
        <position position="327"/>
    </location>
    <ligand>
        <name>a divalent metal cation</name>
        <dbReference type="ChEBI" id="CHEBI:60240"/>
        <label>1</label>
    </ligand>
</feature>
<dbReference type="Gene3D" id="3.30.70.120">
    <property type="match status" value="1"/>
</dbReference>
<dbReference type="PANTHER" id="PTHR13799:SF14">
    <property type="entry name" value="GTP CYCLOHYDROLASE 1 TYPE 2 HOMOLOG"/>
    <property type="match status" value="1"/>
</dbReference>
<evidence type="ECO:0000256" key="1">
    <source>
        <dbReference type="ARBA" id="ARBA00006964"/>
    </source>
</evidence>
<feature type="binding site" evidence="6">
    <location>
        <position position="64"/>
    </location>
    <ligand>
        <name>a divalent metal cation</name>
        <dbReference type="ChEBI" id="CHEBI:60240"/>
        <label>2</label>
    </ligand>
</feature>
<dbReference type="GO" id="GO:0046872">
    <property type="term" value="F:metal ion binding"/>
    <property type="evidence" value="ECO:0007669"/>
    <property type="project" value="UniProtKB-UniRule"/>
</dbReference>
<dbReference type="InterPro" id="IPR017221">
    <property type="entry name" value="DUF34/NIF3_bac"/>
</dbReference>
<reference evidence="7 8" key="1">
    <citation type="submission" date="2017-06" db="EMBL/GenBank/DDBJ databases">
        <title>Raineya orbicola gen. nov., sp. nov. a slightly thermophilic bacterium of the phylum Bacteroidetes and the description of Raineyaceae fam. nov.</title>
        <authorList>
            <person name="Albuquerque L."/>
            <person name="Polonia A.R.M."/>
            <person name="Barroso C."/>
            <person name="Froufe H.J.C."/>
            <person name="Lage O."/>
            <person name="Lobo-Da-Cunha A."/>
            <person name="Egas C."/>
            <person name="Da Costa M.S."/>
        </authorList>
    </citation>
    <scope>NUCLEOTIDE SEQUENCE [LARGE SCALE GENOMIC DNA]</scope>
    <source>
        <strain evidence="7 8">SPSPC-11</strain>
    </source>
</reference>
<evidence type="ECO:0000256" key="2">
    <source>
        <dbReference type="ARBA" id="ARBA00011643"/>
    </source>
</evidence>